<dbReference type="SUPFAM" id="SSF51735">
    <property type="entry name" value="NAD(P)-binding Rossmann-fold domains"/>
    <property type="match status" value="1"/>
</dbReference>
<dbReference type="Pfam" id="PF13561">
    <property type="entry name" value="adh_short_C2"/>
    <property type="match status" value="1"/>
</dbReference>
<evidence type="ECO:0000313" key="6">
    <source>
        <dbReference type="Proteomes" id="UP001067235"/>
    </source>
</evidence>
<organism evidence="5 6">
    <name type="scientific">Gordonia rubripertincta</name>
    <name type="common">Rhodococcus corallinus</name>
    <dbReference type="NCBI Taxonomy" id="36822"/>
    <lineage>
        <taxon>Bacteria</taxon>
        <taxon>Bacillati</taxon>
        <taxon>Actinomycetota</taxon>
        <taxon>Actinomycetes</taxon>
        <taxon>Mycobacteriales</taxon>
        <taxon>Gordoniaceae</taxon>
        <taxon>Gordonia</taxon>
    </lineage>
</organism>
<dbReference type="RefSeq" id="WP_084835039.1">
    <property type="nucleotide sequence ID" value="NZ_JAPWIE010000001.1"/>
</dbReference>
<name>A0ABT4MNZ0_GORRU</name>
<dbReference type="Gene3D" id="3.40.50.720">
    <property type="entry name" value="NAD(P)-binding Rossmann-like Domain"/>
    <property type="match status" value="1"/>
</dbReference>
<dbReference type="EMBL" id="JAPWIE010000001">
    <property type="protein sequence ID" value="MCZ4548719.1"/>
    <property type="molecule type" value="Genomic_DNA"/>
</dbReference>
<keyword evidence="3" id="KW-0560">Oxidoreductase</keyword>
<dbReference type="Proteomes" id="UP001067235">
    <property type="component" value="Unassembled WGS sequence"/>
</dbReference>
<evidence type="ECO:0000313" key="5">
    <source>
        <dbReference type="EMBL" id="MCZ4548719.1"/>
    </source>
</evidence>
<sequence>MSGSMSGKSVLVTGGGSGIGEGIAALLAERGAQVTILGRNAERLDAVAEKLNAAAGGTSVLGHAADITDEDQVAKAIAVATARTGRLDGIVACAGGSETIGPITQMDTEAWKRTLDLNLNGTMFTIKHGARELVRGGGGAIVAISSIAASNTHRWFGAYGVTKSGVDHLVALAADELGASNVRVNGIRPGLTRTELVGMITQDPALSEDYRVSTPLQRVGEVEDIAGLALFLLGEESTWITGQVINVDGGQMLRRGPDFSSMLEPLFGAEGLRGVVAVPDGQTSDEVAAS</sequence>
<evidence type="ECO:0000256" key="1">
    <source>
        <dbReference type="ARBA" id="ARBA00006484"/>
    </source>
</evidence>
<protein>
    <submittedName>
        <fullName evidence="5">SDR family oxidoreductase</fullName>
    </submittedName>
</protein>
<dbReference type="InterPro" id="IPR020904">
    <property type="entry name" value="Sc_DH/Rdtase_CS"/>
</dbReference>
<dbReference type="NCBIfam" id="NF004528">
    <property type="entry name" value="PRK05875.1"/>
    <property type="match status" value="1"/>
</dbReference>
<evidence type="ECO:0000256" key="4">
    <source>
        <dbReference type="ARBA" id="ARBA00023027"/>
    </source>
</evidence>
<dbReference type="InterPro" id="IPR036291">
    <property type="entry name" value="NAD(P)-bd_dom_sf"/>
</dbReference>
<keyword evidence="6" id="KW-1185">Reference proteome</keyword>
<comment type="similarity">
    <text evidence="1">Belongs to the short-chain dehydrogenases/reductases (SDR) family.</text>
</comment>
<dbReference type="PROSITE" id="PS00061">
    <property type="entry name" value="ADH_SHORT"/>
    <property type="match status" value="1"/>
</dbReference>
<evidence type="ECO:0000256" key="3">
    <source>
        <dbReference type="ARBA" id="ARBA00023002"/>
    </source>
</evidence>
<proteinExistence type="inferred from homology"/>
<evidence type="ECO:0000256" key="2">
    <source>
        <dbReference type="ARBA" id="ARBA00022797"/>
    </source>
</evidence>
<comment type="caution">
    <text evidence="5">The sequence shown here is derived from an EMBL/GenBank/DDBJ whole genome shotgun (WGS) entry which is preliminary data.</text>
</comment>
<gene>
    <name evidence="5" type="ORF">O4213_01905</name>
</gene>
<reference evidence="5" key="1">
    <citation type="submission" date="2022-12" db="EMBL/GenBank/DDBJ databases">
        <authorList>
            <person name="Krivoruchko A.V."/>
            <person name="Elkin A."/>
        </authorList>
    </citation>
    <scope>NUCLEOTIDE SEQUENCE</scope>
    <source>
        <strain evidence="5">IEGM 1388</strain>
    </source>
</reference>
<keyword evidence="2" id="KW-0058">Aromatic hydrocarbons catabolism</keyword>
<keyword evidence="4" id="KW-0520">NAD</keyword>
<dbReference type="CDD" id="cd05233">
    <property type="entry name" value="SDR_c"/>
    <property type="match status" value="1"/>
</dbReference>
<dbReference type="InterPro" id="IPR002347">
    <property type="entry name" value="SDR_fam"/>
</dbReference>
<dbReference type="PRINTS" id="PR00081">
    <property type="entry name" value="GDHRDH"/>
</dbReference>
<accession>A0ABT4MNZ0</accession>
<dbReference type="PANTHER" id="PTHR43943:SF17">
    <property type="entry name" value="3-PHENYLPROPIONATE-DIHYDRODIOL_CINNAMIC ACID-DIHYDRODIOL DEHYDROGENASE"/>
    <property type="match status" value="1"/>
</dbReference>
<dbReference type="PANTHER" id="PTHR43943">
    <property type="entry name" value="DEHYDROGENASE/REDUCTASE (SDR FAMILY) MEMBER 4"/>
    <property type="match status" value="1"/>
</dbReference>